<evidence type="ECO:0000256" key="12">
    <source>
        <dbReference type="SAM" id="MobiDB-lite"/>
    </source>
</evidence>
<gene>
    <name evidence="13" type="ORF">COCNU_09G009920</name>
</gene>
<organism evidence="13 14">
    <name type="scientific">Cocos nucifera</name>
    <name type="common">Coconut palm</name>
    <dbReference type="NCBI Taxonomy" id="13894"/>
    <lineage>
        <taxon>Eukaryota</taxon>
        <taxon>Viridiplantae</taxon>
        <taxon>Streptophyta</taxon>
        <taxon>Embryophyta</taxon>
        <taxon>Tracheophyta</taxon>
        <taxon>Spermatophyta</taxon>
        <taxon>Magnoliopsida</taxon>
        <taxon>Liliopsida</taxon>
        <taxon>Arecaceae</taxon>
        <taxon>Arecoideae</taxon>
        <taxon>Cocoseae</taxon>
        <taxon>Attaleinae</taxon>
        <taxon>Cocos</taxon>
    </lineage>
</organism>
<keyword evidence="4 11" id="KW-0679">Respiratory chain</keyword>
<sequence>MTESVVRKKPGMVSVKEMPVLQDGPPPGGFPPVRYARRIPNKGPSAVAIFLTAFGAFSWGMYQVGKGNKIRRSLGSEQLMFPRVKLVLAWHYTIFDIHMVFKLGLAFLFLEFQDTFKPLLTGPLLYSHRMIIQSLLVPPVLFSSDTSPKLPHELKEEKYAARRAILPMLQAEEDERFVKEWKKYLEEEARIMKDVPGWKVGESVYHSGRWVPPATGELRPDVCPPGQHTSPALEYDGRFSRSIGRSSDDGGEAGRSDESIFGLEDGDDSLEPKSFPICDDRNAELIPCLDRNLVSIA</sequence>
<keyword evidence="5 11" id="KW-0812">Transmembrane</keyword>
<reference evidence="13" key="2">
    <citation type="submission" date="2019-07" db="EMBL/GenBank/DDBJ databases">
        <authorList>
            <person name="Yang Y."/>
            <person name="Bocs S."/>
            <person name="Baudouin L."/>
        </authorList>
    </citation>
    <scope>NUCLEOTIDE SEQUENCE</scope>
    <source>
        <tissue evidence="13">Spear leaf of Hainan Tall coconut</tissue>
    </source>
</reference>
<evidence type="ECO:0000256" key="11">
    <source>
        <dbReference type="RuleBase" id="RU368034"/>
    </source>
</evidence>
<dbReference type="GO" id="GO:0045271">
    <property type="term" value="C:respiratory chain complex I"/>
    <property type="evidence" value="ECO:0007669"/>
    <property type="project" value="UniProtKB-UniRule"/>
</dbReference>
<keyword evidence="10 11" id="KW-0472">Membrane</keyword>
<keyword evidence="9 11" id="KW-0496">Mitochondrion</keyword>
<dbReference type="InterPro" id="IPR009346">
    <property type="entry name" value="GRIM-19"/>
</dbReference>
<keyword evidence="14" id="KW-1185">Reference proteome</keyword>
<evidence type="ECO:0000256" key="7">
    <source>
        <dbReference type="ARBA" id="ARBA00022982"/>
    </source>
</evidence>
<keyword evidence="3 11" id="KW-0813">Transport</keyword>
<reference evidence="13" key="1">
    <citation type="journal article" date="2017" name="Gigascience">
        <title>The genome draft of coconut (Cocos nucifera).</title>
        <authorList>
            <person name="Xiao Y."/>
            <person name="Xu P."/>
            <person name="Fan H."/>
            <person name="Baudouin L."/>
            <person name="Xia W."/>
            <person name="Bocs S."/>
            <person name="Xu J."/>
            <person name="Li Q."/>
            <person name="Guo A."/>
            <person name="Zhou L."/>
            <person name="Li J."/>
            <person name="Wu Y."/>
            <person name="Ma Z."/>
            <person name="Armero A."/>
            <person name="Issali A.E."/>
            <person name="Liu N."/>
            <person name="Peng M."/>
            <person name="Yang Y."/>
        </authorList>
    </citation>
    <scope>NUCLEOTIDE SEQUENCE</scope>
    <source>
        <tissue evidence="13">Spear leaf of Hainan Tall coconut</tissue>
    </source>
</reference>
<feature type="transmembrane region" description="Helical" evidence="11">
    <location>
        <begin position="86"/>
        <end position="110"/>
    </location>
</feature>
<dbReference type="PANTHER" id="PTHR12966:SF0">
    <property type="entry name" value="NADH DEHYDROGENASE [UBIQUINONE] 1 ALPHA SUBCOMPLEX SUBUNIT 13"/>
    <property type="match status" value="1"/>
</dbReference>
<name>A0A8K0ILG5_COCNU</name>
<dbReference type="Proteomes" id="UP000797356">
    <property type="component" value="Chromosome 9"/>
</dbReference>
<protein>
    <recommendedName>
        <fullName evidence="11">NADH dehydrogenase [ubiquinone] 1 alpha subcomplex subunit 13</fullName>
    </recommendedName>
</protein>
<evidence type="ECO:0000256" key="6">
    <source>
        <dbReference type="ARBA" id="ARBA00022792"/>
    </source>
</evidence>
<feature type="region of interest" description="Disordered" evidence="12">
    <location>
        <begin position="239"/>
        <end position="273"/>
    </location>
</feature>
<feature type="transmembrane region" description="Helical" evidence="11">
    <location>
        <begin position="45"/>
        <end position="65"/>
    </location>
</feature>
<dbReference type="PANTHER" id="PTHR12966">
    <property type="entry name" value="NADH DEHYDROGENASE UBIQUINONE 1 ALPHA SUBCOMPLEX SUBUNIT 13"/>
    <property type="match status" value="1"/>
</dbReference>
<dbReference type="Pfam" id="PF06212">
    <property type="entry name" value="GRIM-19"/>
    <property type="match status" value="2"/>
</dbReference>
<evidence type="ECO:0000256" key="8">
    <source>
        <dbReference type="ARBA" id="ARBA00022989"/>
    </source>
</evidence>
<accession>A0A8K0ILG5</accession>
<evidence type="ECO:0000256" key="1">
    <source>
        <dbReference type="ARBA" id="ARBA00004298"/>
    </source>
</evidence>
<comment type="subcellular location">
    <subcellularLocation>
        <location evidence="1 11">Mitochondrion inner membrane</location>
        <topology evidence="1 11">Single-pass membrane protein</topology>
        <orientation evidence="1 11">Matrix side</orientation>
    </subcellularLocation>
</comment>
<dbReference type="OrthoDB" id="3308at2759"/>
<dbReference type="EMBL" id="CM017880">
    <property type="protein sequence ID" value="KAG1361529.1"/>
    <property type="molecule type" value="Genomic_DNA"/>
</dbReference>
<comment type="function">
    <text evidence="11">Complex I functions in the transfer of electrons from NADH to the respiratory chain. Accessory subunit of the mitochondrial membrane respiratory chain NADH dehydrogenase (Complex I), that is believed not to be involved in catalysis.</text>
</comment>
<evidence type="ECO:0000313" key="13">
    <source>
        <dbReference type="EMBL" id="KAG1361529.1"/>
    </source>
</evidence>
<evidence type="ECO:0000256" key="5">
    <source>
        <dbReference type="ARBA" id="ARBA00022692"/>
    </source>
</evidence>
<keyword evidence="7 11" id="KW-0249">Electron transport</keyword>
<keyword evidence="6 11" id="KW-0999">Mitochondrion inner membrane</keyword>
<evidence type="ECO:0000313" key="14">
    <source>
        <dbReference type="Proteomes" id="UP000797356"/>
    </source>
</evidence>
<keyword evidence="8 11" id="KW-1133">Transmembrane helix</keyword>
<comment type="caution">
    <text evidence="13">The sequence shown here is derived from an EMBL/GenBank/DDBJ whole genome shotgun (WGS) entry which is preliminary data.</text>
</comment>
<proteinExistence type="inferred from homology"/>
<evidence type="ECO:0000256" key="10">
    <source>
        <dbReference type="ARBA" id="ARBA00023136"/>
    </source>
</evidence>
<dbReference type="GO" id="GO:0005743">
    <property type="term" value="C:mitochondrial inner membrane"/>
    <property type="evidence" value="ECO:0007669"/>
    <property type="project" value="UniProtKB-SubCell"/>
</dbReference>
<evidence type="ECO:0000256" key="2">
    <source>
        <dbReference type="ARBA" id="ARBA00007312"/>
    </source>
</evidence>
<comment type="caution">
    <text evidence="11">Lacks conserved residue(s) required for the propagation of feature annotation.</text>
</comment>
<comment type="similarity">
    <text evidence="2 11">Belongs to the complex I NDUFA13 subunit family.</text>
</comment>
<dbReference type="AlphaFoldDB" id="A0A8K0ILG5"/>
<evidence type="ECO:0000256" key="9">
    <source>
        <dbReference type="ARBA" id="ARBA00023128"/>
    </source>
</evidence>
<evidence type="ECO:0000256" key="4">
    <source>
        <dbReference type="ARBA" id="ARBA00022660"/>
    </source>
</evidence>
<feature type="compositionally biased region" description="Basic and acidic residues" evidence="12">
    <location>
        <begin position="246"/>
        <end position="258"/>
    </location>
</feature>
<evidence type="ECO:0000256" key="3">
    <source>
        <dbReference type="ARBA" id="ARBA00022448"/>
    </source>
</evidence>